<comment type="caution">
    <text evidence="4">The sequence shown here is derived from an EMBL/GenBank/DDBJ whole genome shotgun (WGS) entry which is preliminary data.</text>
</comment>
<dbReference type="PANTHER" id="PTHR44591">
    <property type="entry name" value="STRESS RESPONSE REGULATOR PROTEIN 1"/>
    <property type="match status" value="1"/>
</dbReference>
<organism evidence="4 5">
    <name type="scientific">Pseudomonas taiwanensis</name>
    <dbReference type="NCBI Taxonomy" id="470150"/>
    <lineage>
        <taxon>Bacteria</taxon>
        <taxon>Pseudomonadati</taxon>
        <taxon>Pseudomonadota</taxon>
        <taxon>Gammaproteobacteria</taxon>
        <taxon>Pseudomonadales</taxon>
        <taxon>Pseudomonadaceae</taxon>
        <taxon>Pseudomonas</taxon>
    </lineage>
</organism>
<sequence length="123" mass="12936">MSATVCIVDDDAFVRRSLANLLRSAGFDTLLFGSGAQLLASPQARGAGCALLDLRMPGLTGLQVQGELARLGWQLPVICMSAHWDDAALEASQRNGAVACLGKPFNEDVLLKAVEAALALNVR</sequence>
<accession>A0ABR6VCT3</accession>
<dbReference type="EMBL" id="JABWRS010000022">
    <property type="protein sequence ID" value="MBC3478301.1"/>
    <property type="molecule type" value="Genomic_DNA"/>
</dbReference>
<dbReference type="Pfam" id="PF00072">
    <property type="entry name" value="Response_reg"/>
    <property type="match status" value="1"/>
</dbReference>
<dbReference type="SUPFAM" id="SSF52172">
    <property type="entry name" value="CheY-like"/>
    <property type="match status" value="1"/>
</dbReference>
<name>A0ABR6VCT3_9PSED</name>
<evidence type="ECO:0000259" key="3">
    <source>
        <dbReference type="PROSITE" id="PS50110"/>
    </source>
</evidence>
<evidence type="ECO:0000256" key="1">
    <source>
        <dbReference type="ARBA" id="ARBA00022553"/>
    </source>
</evidence>
<protein>
    <submittedName>
        <fullName evidence="4">Response regulator</fullName>
    </submittedName>
</protein>
<evidence type="ECO:0000313" key="4">
    <source>
        <dbReference type="EMBL" id="MBC3478301.1"/>
    </source>
</evidence>
<dbReference type="InterPro" id="IPR001789">
    <property type="entry name" value="Sig_transdc_resp-reg_receiver"/>
</dbReference>
<dbReference type="Gene3D" id="3.40.50.2300">
    <property type="match status" value="1"/>
</dbReference>
<reference evidence="4 5" key="1">
    <citation type="journal article" date="2020" name="Microorganisms">
        <title>Reliable Identification of Environmental Pseudomonas Isolates Using the rpoD Gene.</title>
        <authorList>
            <consortium name="The Broad Institute Genome Sequencing Platform"/>
            <person name="Girard L."/>
            <person name="Lood C."/>
            <person name="Rokni-Zadeh H."/>
            <person name="van Noort V."/>
            <person name="Lavigne R."/>
            <person name="De Mot R."/>
        </authorList>
    </citation>
    <scope>NUCLEOTIDE SEQUENCE [LARGE SCALE GENOMIC DNA]</scope>
    <source>
        <strain evidence="4 5">RW7P2</strain>
    </source>
</reference>
<evidence type="ECO:0000313" key="5">
    <source>
        <dbReference type="Proteomes" id="UP000628086"/>
    </source>
</evidence>
<proteinExistence type="predicted"/>
<gene>
    <name evidence="4" type="ORF">HU747_22175</name>
</gene>
<dbReference type="RefSeq" id="WP_023378096.1">
    <property type="nucleotide sequence ID" value="NZ_JABWRR010000014.1"/>
</dbReference>
<feature type="domain" description="Response regulatory" evidence="3">
    <location>
        <begin position="4"/>
        <end position="118"/>
    </location>
</feature>
<keyword evidence="1 2" id="KW-0597">Phosphoprotein</keyword>
<dbReference type="SMART" id="SM00448">
    <property type="entry name" value="REC"/>
    <property type="match status" value="1"/>
</dbReference>
<dbReference type="Proteomes" id="UP000628086">
    <property type="component" value="Unassembled WGS sequence"/>
</dbReference>
<dbReference type="PROSITE" id="PS50110">
    <property type="entry name" value="RESPONSE_REGULATORY"/>
    <property type="match status" value="1"/>
</dbReference>
<evidence type="ECO:0000256" key="2">
    <source>
        <dbReference type="PROSITE-ProRule" id="PRU00169"/>
    </source>
</evidence>
<dbReference type="InterPro" id="IPR011006">
    <property type="entry name" value="CheY-like_superfamily"/>
</dbReference>
<dbReference type="InterPro" id="IPR050595">
    <property type="entry name" value="Bact_response_regulator"/>
</dbReference>
<feature type="modified residue" description="4-aspartylphosphate" evidence="2">
    <location>
        <position position="53"/>
    </location>
</feature>
<keyword evidence="5" id="KW-1185">Reference proteome</keyword>
<dbReference type="PANTHER" id="PTHR44591:SF25">
    <property type="entry name" value="CHEMOTAXIS TWO-COMPONENT RESPONSE REGULATOR"/>
    <property type="match status" value="1"/>
</dbReference>